<sequence>MEINCKTSHLSPVTMTELLEQVHLPSAETGVNNIILPDTIGKGTVEKIRLRSGIEIHIWDFQCKDTDAVEIISPTHFVDLDFLIQGKLEYGVDGTAPHPIDHGSQLLVGKHVKKIGYMDGGQMIFLKIRVPSVTFKAYIVELLQNQVLQDGFSEDMLYRCSYQETIDPTILVILWQMMKCPYPKKIRDLYLETKVRELLLIYLYPITCFSTNCWSGKKSILRGDDAERICAAQQLLLQNLDNPPSLIELSRRVGLNDFKLKAGFKEVFDMTVFGYLREKRMQKAFYLLQQGGSNVSEVASAVGYSNPGYFAAVFEQKYGVKPSQMIKKQALLMESANALRC</sequence>
<dbReference type="InterPro" id="IPR053142">
    <property type="entry name" value="PchR_regulatory_protein"/>
</dbReference>
<dbReference type="RefSeq" id="WP_142545900.1">
    <property type="nucleotide sequence ID" value="NZ_SADY01000008.1"/>
</dbReference>
<feature type="domain" description="HTH araC/xylS-type" evidence="4">
    <location>
        <begin position="230"/>
        <end position="328"/>
    </location>
</feature>
<keyword evidence="1" id="KW-0805">Transcription regulation</keyword>
<dbReference type="Gene3D" id="1.10.10.60">
    <property type="entry name" value="Homeodomain-like"/>
    <property type="match status" value="2"/>
</dbReference>
<dbReference type="PRINTS" id="PR00032">
    <property type="entry name" value="HTHARAC"/>
</dbReference>
<proteinExistence type="predicted"/>
<evidence type="ECO:0000256" key="2">
    <source>
        <dbReference type="ARBA" id="ARBA00023125"/>
    </source>
</evidence>
<protein>
    <submittedName>
        <fullName evidence="5">AraC family transcriptional regulator</fullName>
    </submittedName>
</protein>
<dbReference type="Pfam" id="PF12833">
    <property type="entry name" value="HTH_18"/>
    <property type="match status" value="1"/>
</dbReference>
<accession>A0ABY3AJK1</accession>
<keyword evidence="6" id="KW-1185">Reference proteome</keyword>
<evidence type="ECO:0000256" key="3">
    <source>
        <dbReference type="ARBA" id="ARBA00023163"/>
    </source>
</evidence>
<keyword evidence="3" id="KW-0804">Transcription</keyword>
<evidence type="ECO:0000313" key="6">
    <source>
        <dbReference type="Proteomes" id="UP000316208"/>
    </source>
</evidence>
<dbReference type="EMBL" id="SADY01000008">
    <property type="protein sequence ID" value="TQR42209.1"/>
    <property type="molecule type" value="Genomic_DNA"/>
</dbReference>
<dbReference type="PANTHER" id="PTHR47893">
    <property type="entry name" value="REGULATORY PROTEIN PCHR"/>
    <property type="match status" value="1"/>
</dbReference>
<dbReference type="PANTHER" id="PTHR47893:SF1">
    <property type="entry name" value="REGULATORY PROTEIN PCHR"/>
    <property type="match status" value="1"/>
</dbReference>
<dbReference type="InterPro" id="IPR009057">
    <property type="entry name" value="Homeodomain-like_sf"/>
</dbReference>
<dbReference type="InterPro" id="IPR020449">
    <property type="entry name" value="Tscrpt_reg_AraC-type_HTH"/>
</dbReference>
<dbReference type="PROSITE" id="PS01124">
    <property type="entry name" value="HTH_ARAC_FAMILY_2"/>
    <property type="match status" value="1"/>
</dbReference>
<name>A0ABY3AJK1_PAEPP</name>
<dbReference type="Proteomes" id="UP000316208">
    <property type="component" value="Unassembled WGS sequence"/>
</dbReference>
<keyword evidence="2" id="KW-0238">DNA-binding</keyword>
<comment type="caution">
    <text evidence="5">The sequence shown here is derived from an EMBL/GenBank/DDBJ whole genome shotgun (WGS) entry which is preliminary data.</text>
</comment>
<gene>
    <name evidence="5" type="ORF">C7Y44_24055</name>
</gene>
<dbReference type="InterPro" id="IPR018060">
    <property type="entry name" value="HTH_AraC"/>
</dbReference>
<evidence type="ECO:0000259" key="4">
    <source>
        <dbReference type="PROSITE" id="PS01124"/>
    </source>
</evidence>
<dbReference type="SUPFAM" id="SSF46689">
    <property type="entry name" value="Homeodomain-like"/>
    <property type="match status" value="2"/>
</dbReference>
<reference evidence="5 6" key="1">
    <citation type="submission" date="2018-03" db="EMBL/GenBank/DDBJ databases">
        <title>Aerobic endospore-forming bacteria genome sequencing and assembly.</title>
        <authorList>
            <person name="Cavalcante D.A."/>
            <person name="Driks A."/>
            <person name="Putonti C."/>
            <person name="De-Souza M.T."/>
        </authorList>
    </citation>
    <scope>NUCLEOTIDE SEQUENCE [LARGE SCALE GENOMIC DNA]</scope>
    <source>
        <strain evidence="5 6">SDF0028</strain>
    </source>
</reference>
<organism evidence="5 6">
    <name type="scientific">Paenibacillus popilliae</name>
    <name type="common">Bacillus popilliae</name>
    <dbReference type="NCBI Taxonomy" id="78057"/>
    <lineage>
        <taxon>Bacteria</taxon>
        <taxon>Bacillati</taxon>
        <taxon>Bacillota</taxon>
        <taxon>Bacilli</taxon>
        <taxon>Bacillales</taxon>
        <taxon>Paenibacillaceae</taxon>
        <taxon>Paenibacillus</taxon>
    </lineage>
</organism>
<evidence type="ECO:0000313" key="5">
    <source>
        <dbReference type="EMBL" id="TQR42209.1"/>
    </source>
</evidence>
<dbReference type="SMART" id="SM00342">
    <property type="entry name" value="HTH_ARAC"/>
    <property type="match status" value="1"/>
</dbReference>
<evidence type="ECO:0000256" key="1">
    <source>
        <dbReference type="ARBA" id="ARBA00023015"/>
    </source>
</evidence>